<feature type="domain" description="DUF7845" evidence="1">
    <location>
        <begin position="14"/>
        <end position="377"/>
    </location>
</feature>
<evidence type="ECO:0000259" key="1">
    <source>
        <dbReference type="Pfam" id="PF25227"/>
    </source>
</evidence>
<proteinExistence type="predicted"/>
<dbReference type="InterPro" id="IPR057167">
    <property type="entry name" value="DUF7845"/>
</dbReference>
<evidence type="ECO:0000313" key="2">
    <source>
        <dbReference type="EMBL" id="SHG78739.1"/>
    </source>
</evidence>
<sequence>MSVATRQNPDAGIIRTCPHEARINLNYATQGSLADNMAPYWALCRFIRAFDGGTSFDARFPWLDGVEPHPVSEADPADDDSRESVEVSLYYGTDDDGNHAGKIAPRAEFDLPQDKPMWQPRIQVEGAGERSAHFHVRPRFAGMTHVETGAAISSPFDHADQPDTGFNVNIQGSNLELDEYPHWLRCACQALANALDDDWSSEYFTRPLSTSNVSVHERYVRLSRSLGEKLTRMGGALHQLAMLLSTQDTSKGAYFWDNGENGGAMFRLVSHADAASSMIPSHGLGTQAKCYDPEHKHSDPDDPLYHPKFGLLFQRKMSDIRINRETVAWDRRHALVEELEERLVNILTWAGVPIAPSSLGSSNDSASTFVEDWHFSPAETPRDLDLHDDPTPQIERSQESMLVRAFSRMTPADESLTEQLVSDGGRAHYDDLAEESETSETTVYRWLKRMGDAVESQQGTITFASQHLREKFEEIIGRTVTDVKTSVEHSLRHTESILEADAYERPSGDVFESWREKWGARVADDGAELQLGSCLPHPDEGVASAVNAAEVVQDGFRAWKDSGNAPGHFPGRVRWDDDYGNERVAEANTLLQHDAQQARSEAVERLARTFEGQDVYETVEDVRRMIRAGSTWSAEQIQTAVEIAGFDIDIEEHARPEFEIPG</sequence>
<accession>A0A1M5MPA6</accession>
<name>A0A1M5MPA6_9EURY</name>
<dbReference type="Proteomes" id="UP000184357">
    <property type="component" value="Unassembled WGS sequence"/>
</dbReference>
<dbReference type="Pfam" id="PF25227">
    <property type="entry name" value="DUF7845"/>
    <property type="match status" value="1"/>
</dbReference>
<evidence type="ECO:0000313" key="3">
    <source>
        <dbReference type="Proteomes" id="UP000184357"/>
    </source>
</evidence>
<dbReference type="STRING" id="43928.SAMN05443636_1074"/>
<reference evidence="2 3" key="1">
    <citation type="submission" date="2016-11" db="EMBL/GenBank/DDBJ databases">
        <authorList>
            <person name="Jaros S."/>
            <person name="Januszkiewicz K."/>
            <person name="Wedrychowicz H."/>
        </authorList>
    </citation>
    <scope>NUCLEOTIDE SEQUENCE [LARGE SCALE GENOMIC DNA]</scope>
    <source>
        <strain evidence="2 3">DSM 9297</strain>
    </source>
</reference>
<keyword evidence="3" id="KW-1185">Reference proteome</keyword>
<dbReference type="AlphaFoldDB" id="A0A1M5MPA6"/>
<protein>
    <recommendedName>
        <fullName evidence="1">DUF7845 domain-containing protein</fullName>
    </recommendedName>
</protein>
<dbReference type="EMBL" id="FQWV01000002">
    <property type="protein sequence ID" value="SHG78739.1"/>
    <property type="molecule type" value="Genomic_DNA"/>
</dbReference>
<organism evidence="2 3">
    <name type="scientific">Halobaculum gomorrense</name>
    <dbReference type="NCBI Taxonomy" id="43928"/>
    <lineage>
        <taxon>Archaea</taxon>
        <taxon>Methanobacteriati</taxon>
        <taxon>Methanobacteriota</taxon>
        <taxon>Stenosarchaea group</taxon>
        <taxon>Halobacteria</taxon>
        <taxon>Halobacteriales</taxon>
        <taxon>Haloferacaceae</taxon>
        <taxon>Halobaculum</taxon>
    </lineage>
</organism>
<gene>
    <name evidence="2" type="ORF">SAMN05443636_1074</name>
</gene>